<proteinExistence type="predicted"/>
<name>A0A6S6U895_9BACT</name>
<protein>
    <submittedName>
        <fullName evidence="2">AAA family ATPase</fullName>
    </submittedName>
</protein>
<dbReference type="SMART" id="SM00382">
    <property type="entry name" value="AAA"/>
    <property type="match status" value="1"/>
</dbReference>
<organism evidence="2">
    <name type="scientific">uncultured Sulfurovum sp</name>
    <dbReference type="NCBI Taxonomy" id="269237"/>
    <lineage>
        <taxon>Bacteria</taxon>
        <taxon>Pseudomonadati</taxon>
        <taxon>Campylobacterota</taxon>
        <taxon>Epsilonproteobacteria</taxon>
        <taxon>Campylobacterales</taxon>
        <taxon>Sulfurovaceae</taxon>
        <taxon>Sulfurovum</taxon>
        <taxon>environmental samples</taxon>
    </lineage>
</organism>
<dbReference type="SUPFAM" id="SSF52540">
    <property type="entry name" value="P-loop containing nucleoside triphosphate hydrolases"/>
    <property type="match status" value="1"/>
</dbReference>
<evidence type="ECO:0000313" key="2">
    <source>
        <dbReference type="EMBL" id="CAA6825500.1"/>
    </source>
</evidence>
<feature type="domain" description="AAA+ ATPase" evidence="1">
    <location>
        <begin position="32"/>
        <end position="148"/>
    </location>
</feature>
<accession>A0A6S6U895</accession>
<dbReference type="InterPro" id="IPR003593">
    <property type="entry name" value="AAA+_ATPase"/>
</dbReference>
<dbReference type="EMBL" id="CACVAU010000084">
    <property type="protein sequence ID" value="CAA6825500.1"/>
    <property type="molecule type" value="Genomic_DNA"/>
</dbReference>
<sequence>MNIPILQKISAQILAKDVPTYKRWLFNKIDFSSKLIGIKGPRGSGKSTILQQYAKITNLPASKIFFINCDHPAMVGVSLYEIAEHFYARGGELLIIDEIHKSRNFSQALKAIYDIFDLNVIFSGSSALELEHASGDLSRRAVVHDLGVLSLREFMELQTGEEFKAYTLDEIVENHFDIASEIMKRVRPLEQFNNYLEYGCYPFYQETLVDYPQKLLEVINLTIDSDLSAIYNIDTEKLEKLKKIIYMLCVTKPYDLNVSKLSSAVGASWGTLAK</sequence>
<dbReference type="InterPro" id="IPR027417">
    <property type="entry name" value="P-loop_NTPase"/>
</dbReference>
<dbReference type="PANTHER" id="PTHR42990:SF1">
    <property type="entry name" value="AAA+ ATPASE DOMAIN-CONTAINING PROTEIN"/>
    <property type="match status" value="1"/>
</dbReference>
<dbReference type="InterPro" id="IPR041682">
    <property type="entry name" value="AAA_14"/>
</dbReference>
<reference evidence="2" key="1">
    <citation type="submission" date="2020-01" db="EMBL/GenBank/DDBJ databases">
        <authorList>
            <person name="Meier V. D."/>
            <person name="Meier V D."/>
        </authorList>
    </citation>
    <scope>NUCLEOTIDE SEQUENCE</scope>
    <source>
        <strain evidence="2">HLG_WM_MAG_05</strain>
    </source>
</reference>
<dbReference type="AlphaFoldDB" id="A0A6S6U895"/>
<evidence type="ECO:0000259" key="1">
    <source>
        <dbReference type="SMART" id="SM00382"/>
    </source>
</evidence>
<dbReference type="Pfam" id="PF13173">
    <property type="entry name" value="AAA_14"/>
    <property type="match status" value="1"/>
</dbReference>
<dbReference type="PANTHER" id="PTHR42990">
    <property type="entry name" value="ATPASE"/>
    <property type="match status" value="1"/>
</dbReference>
<gene>
    <name evidence="2" type="ORF">HELGO_WM7371</name>
</gene>
<dbReference type="Gene3D" id="3.40.50.300">
    <property type="entry name" value="P-loop containing nucleotide triphosphate hydrolases"/>
    <property type="match status" value="1"/>
</dbReference>